<sequence>MTAAASSSRPPRLALVTGGSGFVGTRLIVRLLSEGWQVRALARSVDSEAKVKSLGARPVPGELNDEQSLRKAMDGCEVVFHVAAHFKLWGQQTVFDAVNVEGTRAVVNAAAATTSVRRVVAVSAAAVVMGDPEPMFDVDESLPLQTRAFSPYGSSKAEGERVLLAANGARPGLETLALRPPFIWGGEMPTLDHMVETVRAGRWQWVSGGEQAMSSCHVDNLCHALLLAADAGRGGHAYFVADAERGTLKSFISSLLATREVTAPDKAISFRMAWIAAGIMGVAWRRLRIKGEPPITRQMLRLIGQPFTISIRKAQAELGYTPQITMHEGLSAMRKTQPKFAGAYAQHGERRTSVAS</sequence>
<comment type="caution">
    <text evidence="2">The sequence shown here is derived from an EMBL/GenBank/DDBJ whole genome shotgun (WGS) entry which is preliminary data.</text>
</comment>
<dbReference type="InterPro" id="IPR002225">
    <property type="entry name" value="3Beta_OHSteriod_DH/Estase"/>
</dbReference>
<dbReference type="SUPFAM" id="SSF51735">
    <property type="entry name" value="NAD(P)-binding Rossmann-fold domains"/>
    <property type="match status" value="1"/>
</dbReference>
<proteinExistence type="predicted"/>
<dbReference type="InterPro" id="IPR051783">
    <property type="entry name" value="NAD(P)-dependent_oxidoreduct"/>
</dbReference>
<dbReference type="Pfam" id="PF01073">
    <property type="entry name" value="3Beta_HSD"/>
    <property type="match status" value="1"/>
</dbReference>
<feature type="domain" description="3-beta hydroxysteroid dehydrogenase/isomerase" evidence="1">
    <location>
        <begin position="15"/>
        <end position="231"/>
    </location>
</feature>
<evidence type="ECO:0000313" key="2">
    <source>
        <dbReference type="EMBL" id="NPU66794.1"/>
    </source>
</evidence>
<gene>
    <name evidence="2" type="ORF">HL667_17460</name>
</gene>
<organism evidence="2 3">
    <name type="scientific">Bradyrhizobium aeschynomenes</name>
    <dbReference type="NCBI Taxonomy" id="2734909"/>
    <lineage>
        <taxon>Bacteria</taxon>
        <taxon>Pseudomonadati</taxon>
        <taxon>Pseudomonadota</taxon>
        <taxon>Alphaproteobacteria</taxon>
        <taxon>Hyphomicrobiales</taxon>
        <taxon>Nitrobacteraceae</taxon>
        <taxon>Bradyrhizobium</taxon>
    </lineage>
</organism>
<evidence type="ECO:0000259" key="1">
    <source>
        <dbReference type="Pfam" id="PF01073"/>
    </source>
</evidence>
<dbReference type="Proteomes" id="UP000886476">
    <property type="component" value="Unassembled WGS sequence"/>
</dbReference>
<accession>A0ABX2CF05</accession>
<dbReference type="PANTHER" id="PTHR48079">
    <property type="entry name" value="PROTEIN YEEZ"/>
    <property type="match status" value="1"/>
</dbReference>
<dbReference type="Gene3D" id="3.40.50.720">
    <property type="entry name" value="NAD(P)-binding Rossmann-like Domain"/>
    <property type="match status" value="1"/>
</dbReference>
<dbReference type="PANTHER" id="PTHR48079:SF6">
    <property type="entry name" value="NAD(P)-BINDING DOMAIN-CONTAINING PROTEIN-RELATED"/>
    <property type="match status" value="1"/>
</dbReference>
<dbReference type="EMBL" id="JABFDN010000005">
    <property type="protein sequence ID" value="NPU66794.1"/>
    <property type="molecule type" value="Genomic_DNA"/>
</dbReference>
<dbReference type="RefSeq" id="WP_172111900.1">
    <property type="nucleotide sequence ID" value="NZ_JABFDN010000005.1"/>
</dbReference>
<name>A0ABX2CF05_9BRAD</name>
<protein>
    <submittedName>
        <fullName evidence="2">NAD-dependent epimerase/dehydratase family protein</fullName>
    </submittedName>
</protein>
<dbReference type="InterPro" id="IPR036291">
    <property type="entry name" value="NAD(P)-bd_dom_sf"/>
</dbReference>
<reference evidence="2" key="1">
    <citation type="submission" date="2020-05" db="EMBL/GenBank/DDBJ databases">
        <title>Nod-independent and nitrogen-fixing Bradyrhizobium aeschynomene sp. nov. isolated from nodules of Aeschynomene indica.</title>
        <authorList>
            <person name="Zhang Z."/>
        </authorList>
    </citation>
    <scope>NUCLEOTIDE SEQUENCE</scope>
    <source>
        <strain evidence="2">83012</strain>
    </source>
</reference>
<keyword evidence="3" id="KW-1185">Reference proteome</keyword>
<evidence type="ECO:0000313" key="3">
    <source>
        <dbReference type="Proteomes" id="UP000886476"/>
    </source>
</evidence>